<dbReference type="Proteomes" id="UP000245911">
    <property type="component" value="Unassembled WGS sequence"/>
</dbReference>
<sequence length="158" mass="17506">MTPEAACAGAEPFQDILDGYFTLRESLRQMMARHGFQWAWLTLRHAPIMQIDGLPPEAPVPLHMRDGYAGFIDGMMLTVITRDASDLLLHGSGAWRWLDRPDATGLPQDIRLGEPAYLTGFGLSARPIAPLRRISADEVLGEARDVMRDSAAFRPFSA</sequence>
<protein>
    <submittedName>
        <fullName evidence="1">Uncharacterized protein</fullName>
    </submittedName>
</protein>
<organism evidence="1 2">
    <name type="scientific">Pararhodobacter oceanensis</name>
    <dbReference type="NCBI Taxonomy" id="2172121"/>
    <lineage>
        <taxon>Bacteria</taxon>
        <taxon>Pseudomonadati</taxon>
        <taxon>Pseudomonadota</taxon>
        <taxon>Alphaproteobacteria</taxon>
        <taxon>Rhodobacterales</taxon>
        <taxon>Paracoccaceae</taxon>
        <taxon>Pararhodobacter</taxon>
    </lineage>
</organism>
<accession>A0A2T8HVC1</accession>
<proteinExistence type="predicted"/>
<dbReference type="OrthoDB" id="7872244at2"/>
<dbReference type="RefSeq" id="WP_116557283.1">
    <property type="nucleotide sequence ID" value="NZ_QDKM01000002.1"/>
</dbReference>
<comment type="caution">
    <text evidence="1">The sequence shown here is derived from an EMBL/GenBank/DDBJ whole genome shotgun (WGS) entry which is preliminary data.</text>
</comment>
<name>A0A2T8HVC1_9RHOB</name>
<evidence type="ECO:0000313" key="1">
    <source>
        <dbReference type="EMBL" id="PVH29399.1"/>
    </source>
</evidence>
<dbReference type="EMBL" id="QDKM01000002">
    <property type="protein sequence ID" value="PVH29399.1"/>
    <property type="molecule type" value="Genomic_DNA"/>
</dbReference>
<keyword evidence="2" id="KW-1185">Reference proteome</keyword>
<gene>
    <name evidence="1" type="ORF">DDE20_04480</name>
</gene>
<reference evidence="1 2" key="1">
    <citation type="submission" date="2018-04" db="EMBL/GenBank/DDBJ databases">
        <title>Pararhodobacter oceanense sp. nov., isolated from marine intertidal sediment.</title>
        <authorList>
            <person name="Wang X.-L."/>
            <person name="Du Z.-J."/>
        </authorList>
    </citation>
    <scope>NUCLEOTIDE SEQUENCE [LARGE SCALE GENOMIC DNA]</scope>
    <source>
        <strain evidence="1 2">AM505</strain>
    </source>
</reference>
<dbReference type="AlphaFoldDB" id="A0A2T8HVC1"/>
<evidence type="ECO:0000313" key="2">
    <source>
        <dbReference type="Proteomes" id="UP000245911"/>
    </source>
</evidence>